<feature type="compositionally biased region" description="Basic and acidic residues" evidence="5">
    <location>
        <begin position="1"/>
        <end position="11"/>
    </location>
</feature>
<feature type="compositionally biased region" description="Acidic residues" evidence="5">
    <location>
        <begin position="409"/>
        <end position="418"/>
    </location>
</feature>
<reference evidence="7" key="1">
    <citation type="submission" date="2019-03" db="EMBL/GenBank/DDBJ databases">
        <title>Long read genome sequence of the mycoparasitic Pythium oligandrum ATCC 38472 isolated from sugarbeet rhizosphere.</title>
        <authorList>
            <person name="Gaulin E."/>
        </authorList>
    </citation>
    <scope>NUCLEOTIDE SEQUENCE</scope>
    <source>
        <strain evidence="7">ATCC 38472_TT</strain>
    </source>
</reference>
<dbReference type="Pfam" id="PF10442">
    <property type="entry name" value="FIST_C"/>
    <property type="match status" value="1"/>
</dbReference>
<dbReference type="InterPro" id="IPR011011">
    <property type="entry name" value="Znf_FYVE_PHD"/>
</dbReference>
<keyword evidence="8" id="KW-1185">Reference proteome</keyword>
<dbReference type="InterPro" id="IPR019494">
    <property type="entry name" value="FIST_C"/>
</dbReference>
<protein>
    <recommendedName>
        <fullName evidence="6">FYVE-type domain-containing protein</fullName>
    </recommendedName>
</protein>
<gene>
    <name evidence="7" type="ORF">Poli38472_005942</name>
</gene>
<dbReference type="CDD" id="cd15737">
    <property type="entry name" value="FYVE2_Vac1p_like"/>
    <property type="match status" value="1"/>
</dbReference>
<dbReference type="AlphaFoldDB" id="A0A8K1FPL0"/>
<evidence type="ECO:0000256" key="5">
    <source>
        <dbReference type="SAM" id="MobiDB-lite"/>
    </source>
</evidence>
<comment type="caution">
    <text evidence="7">The sequence shown here is derived from an EMBL/GenBank/DDBJ whole genome shotgun (WGS) entry which is preliminary data.</text>
</comment>
<keyword evidence="2 4" id="KW-0863">Zinc-finger</keyword>
<evidence type="ECO:0000313" key="8">
    <source>
        <dbReference type="Proteomes" id="UP000794436"/>
    </source>
</evidence>
<dbReference type="OrthoDB" id="660555at2759"/>
<dbReference type="SMART" id="SM00064">
    <property type="entry name" value="FYVE"/>
    <property type="match status" value="1"/>
</dbReference>
<dbReference type="EMBL" id="SPLM01000002">
    <property type="protein sequence ID" value="TMW68474.1"/>
    <property type="molecule type" value="Genomic_DNA"/>
</dbReference>
<dbReference type="GO" id="GO:0008270">
    <property type="term" value="F:zinc ion binding"/>
    <property type="evidence" value="ECO:0007669"/>
    <property type="project" value="UniProtKB-KW"/>
</dbReference>
<dbReference type="PANTHER" id="PTHR13510">
    <property type="entry name" value="FYVE-FINGER-CONTAINING RAB5 EFFECTOR PROTEIN RABENOSYN-5-RELATED"/>
    <property type="match status" value="1"/>
</dbReference>
<dbReference type="PANTHER" id="PTHR13510:SF44">
    <property type="entry name" value="RABENOSYN-5"/>
    <property type="match status" value="1"/>
</dbReference>
<evidence type="ECO:0000256" key="2">
    <source>
        <dbReference type="ARBA" id="ARBA00022771"/>
    </source>
</evidence>
<feature type="region of interest" description="Disordered" evidence="5">
    <location>
        <begin position="576"/>
        <end position="599"/>
    </location>
</feature>
<dbReference type="InterPro" id="IPR013083">
    <property type="entry name" value="Znf_RING/FYVE/PHD"/>
</dbReference>
<evidence type="ECO:0000256" key="1">
    <source>
        <dbReference type="ARBA" id="ARBA00022723"/>
    </source>
</evidence>
<evidence type="ECO:0000259" key="6">
    <source>
        <dbReference type="PROSITE" id="PS50178"/>
    </source>
</evidence>
<dbReference type="Proteomes" id="UP000794436">
    <property type="component" value="Unassembled WGS sequence"/>
</dbReference>
<dbReference type="Gene3D" id="3.30.40.10">
    <property type="entry name" value="Zinc/RING finger domain, C3HC4 (zinc finger)"/>
    <property type="match status" value="1"/>
</dbReference>
<evidence type="ECO:0000256" key="3">
    <source>
        <dbReference type="ARBA" id="ARBA00022833"/>
    </source>
</evidence>
<dbReference type="InterPro" id="IPR013702">
    <property type="entry name" value="FIST_domain_N"/>
</dbReference>
<name>A0A8K1FPL0_PYTOL</name>
<dbReference type="InterPro" id="IPR000306">
    <property type="entry name" value="Znf_FYVE"/>
</dbReference>
<evidence type="ECO:0000313" key="7">
    <source>
        <dbReference type="EMBL" id="TMW68474.1"/>
    </source>
</evidence>
<evidence type="ECO:0000256" key="4">
    <source>
        <dbReference type="PROSITE-ProRule" id="PRU00091"/>
    </source>
</evidence>
<dbReference type="SUPFAM" id="SSF57903">
    <property type="entry name" value="FYVE/PHD zinc finger"/>
    <property type="match status" value="1"/>
</dbReference>
<feature type="compositionally biased region" description="Polar residues" evidence="5">
    <location>
        <begin position="500"/>
        <end position="515"/>
    </location>
</feature>
<feature type="region of interest" description="Disordered" evidence="5">
    <location>
        <begin position="407"/>
        <end position="557"/>
    </location>
</feature>
<keyword evidence="1" id="KW-0479">Metal-binding</keyword>
<feature type="compositionally biased region" description="Low complexity" evidence="5">
    <location>
        <begin position="480"/>
        <end position="499"/>
    </location>
</feature>
<dbReference type="PROSITE" id="PS50178">
    <property type="entry name" value="ZF_FYVE"/>
    <property type="match status" value="1"/>
</dbReference>
<proteinExistence type="predicted"/>
<feature type="compositionally biased region" description="Polar residues" evidence="5">
    <location>
        <begin position="531"/>
        <end position="552"/>
    </location>
</feature>
<organism evidence="7 8">
    <name type="scientific">Pythium oligandrum</name>
    <name type="common">Mycoparasitic fungus</name>
    <dbReference type="NCBI Taxonomy" id="41045"/>
    <lineage>
        <taxon>Eukaryota</taxon>
        <taxon>Sar</taxon>
        <taxon>Stramenopiles</taxon>
        <taxon>Oomycota</taxon>
        <taxon>Peronosporomycetes</taxon>
        <taxon>Pythiales</taxon>
        <taxon>Pythiaceae</taxon>
        <taxon>Pythium</taxon>
    </lineage>
</organism>
<dbReference type="SMART" id="SM01204">
    <property type="entry name" value="FIST_C"/>
    <property type="match status" value="1"/>
</dbReference>
<dbReference type="Pfam" id="PF01363">
    <property type="entry name" value="FYVE"/>
    <property type="match status" value="1"/>
</dbReference>
<feature type="domain" description="FYVE-type" evidence="6">
    <location>
        <begin position="295"/>
        <end position="368"/>
    </location>
</feature>
<feature type="region of interest" description="Disordered" evidence="5">
    <location>
        <begin position="1"/>
        <end position="28"/>
    </location>
</feature>
<dbReference type="InterPro" id="IPR052727">
    <property type="entry name" value="Rab4/Rab5_effector"/>
</dbReference>
<keyword evidence="3" id="KW-0862">Zinc</keyword>
<dbReference type="InterPro" id="IPR017455">
    <property type="entry name" value="Znf_FYVE-rel"/>
</dbReference>
<accession>A0A8K1FPL0</accession>
<dbReference type="Pfam" id="PF08495">
    <property type="entry name" value="FIST"/>
    <property type="match status" value="1"/>
</dbReference>
<sequence length="1080" mass="120139">MNHQPLDHADWSDSNSVTHDEGYSPAAKAPSLSYERKIRLHKYAENRARSSLGLLSESSNMLWKLQDTKGDVAVFKPSSDWSEFVSSKAVVRANATFPNVLKTIYDLKTSDKFKMFLHKVLGEAFLDAEVLEDLNGTGLYPSATPVRDGRDVYKQASIKWWAVKSGNLVSKSSDFYVLEYIGIESEGGDIKSCYLFQESLAEVGGMPQTPGHNLERSQFNALICKFERLPTNDYDEEFVMISVSFQRPPPLVSLFRSNPAMEMVLQFARGLRDLLEDPPEPQEISVVKTSAWVKDDDRQYCIICTRKFSSIFRRRHHCRACGEVICWQCSSTIRVPSISFTHNETGKQVLSRHQTSIRVCTRCVVSHQRSKSGRELSNQEEFKEWIHRNKAEEQLAVVEELLDNQRNADDDDESQDDDIVPRQHFSRSLNEDEFRRQMPRGGPFGAEEEEKEAEHREKAYSSDGDNSDSYHRSTARRAARMSSSIRRPSQTPSQRTSSQAPRQSSTYEQRGPSSSRLRRSHSEAVNRRPSHQGSSRVSRTTLHPRDQSNSMSRRAPLDRRQYIEFAANQARAAAAAGSVGPTGNGSNSFARRPSSDPAMYNRRTGVNEKLMLQNDGNFVHSASAWATSKTETEAMTRAFQELLTKLCGDVHFLVVGFSTGFDADVIVGLLRQLAPHVPYIGGTIARGMCDENAWVSVNRHNNEGLVTMWGVNDPHGIYTIVHAEYSQSDAREKTFAATKTALARVAGDIEPGEKPAFVAAYACPLFVENAIDGIREAVHCPIIGGCSSDASKQREGGEMAVSWIQISSGSSSDYTKNARDGRGDWTEMGIAFAVCYPSVETYVAWFSGYSPVGIDGEFCLGTVTKASNKTIYEINRKPAADVYHEWLEVAAETSNTNLAEIGFPRLGNLHPLGTMIDFVEDNQRESNGRSLSSVHSNDWARLINTNAVITAINDDGSLSTTGSIAPGTNVVLMETSAESLKNAIDKMGRMAVTHSKFHVNEIVGCLMFLSAGVQALLGHKSMAEMVGAYRDWSGGACLMGMTTFGEIGHLPESTDFPHYDSLMFGSIVFSNRKRKNYLYF</sequence>